<evidence type="ECO:0000256" key="1">
    <source>
        <dbReference type="SAM" id="MobiDB-lite"/>
    </source>
</evidence>
<gene>
    <name evidence="2" type="ORF">US68_C0004G0022</name>
</gene>
<protein>
    <submittedName>
        <fullName evidence="2">Uncharacterized protein</fullName>
    </submittedName>
</protein>
<sequence length="872" mass="99832">MENLGSPQEKAARRPEINRVKELIKVANSVRQNEDPDRPVMDAGYKDVVRSFGLQGVETVDDLFNRTDAPNYNPGKAREALNVMATAVYETMKEEGKGKLVVAGTSSVEKYLPSEFVGRDKGDPEGSRFASMVVQNFIDKFGTEEKRIEVSNTLEYLDYIKNSGYNRGTFLAEQADETYANLKKIRPNVMDKEEMEAYVKAIDYVSGLKTKNVVAESPKNKTGESVEDPKKKIGEKARQSVEDIINEKLEKHPLAFDKSEMPSDSDTEEEREEKLRRRELKIEKRGEGVARVLNQFDMRGRGERSELEIMGPVSVDEIRHTLKEMEDSGRDVSDLTLNSRKFGKLIDITNDINDKIKAIEEGDAEKIEKSIVVLGKNGQVLNKAEMMELRTEIKMRSFLNDFFLATSDAHDIESIAKTMIAFHKGDTDKDWDKMFISFFLKNTEKKDGDGKLKELGSANGLFVDVAWDLRQDAYFNYGGENVNKDVESGILNEIVKREDLMREYARTKGKELDFNSPKDEARTSFLKVSLLMGKSKEYKIDKNYYTNLRNDLNLERKEIVKKYMIEEIVKKVEAKNPDLRGIYTKEEAERAYELARKLSVATYTDSAANIAFADGDDYSELILFKALRYQDGVEVVVEVDDKGVKHRKPAKNKPVGSTETIKYIESLTSPWLATFAKVDADRGAWKVLRAEDIDINKINPKSESTYHFGSIILKKVQEAKLILMSGASAKDVMDPDKTQKVFERLSKVVAEADKAGWNVFNPEYFKLPPVDKDHDRLIEDLVRAQRFMRFVYVMGLLERATKTSLYGWTRTTYDEYVKLLMDSGMFTDVNGGQNEKFISEKQLDWINGAYRPRQIFDLFESRERAKKRKYFR</sequence>
<feature type="region of interest" description="Disordered" evidence="1">
    <location>
        <begin position="216"/>
        <end position="235"/>
    </location>
</feature>
<evidence type="ECO:0000313" key="2">
    <source>
        <dbReference type="EMBL" id="KKQ50540.1"/>
    </source>
</evidence>
<feature type="region of interest" description="Disordered" evidence="1">
    <location>
        <begin position="251"/>
        <end position="275"/>
    </location>
</feature>
<dbReference type="AlphaFoldDB" id="A0A0G0IHN8"/>
<name>A0A0G0IHN8_9BACT</name>
<dbReference type="Proteomes" id="UP000034231">
    <property type="component" value="Unassembled WGS sequence"/>
</dbReference>
<feature type="compositionally biased region" description="Basic and acidic residues" evidence="1">
    <location>
        <begin position="218"/>
        <end position="235"/>
    </location>
</feature>
<dbReference type="EMBL" id="LBTX01000004">
    <property type="protein sequence ID" value="KKQ50540.1"/>
    <property type="molecule type" value="Genomic_DNA"/>
</dbReference>
<reference evidence="2 3" key="1">
    <citation type="journal article" date="2015" name="Nature">
        <title>rRNA introns, odd ribosomes, and small enigmatic genomes across a large radiation of phyla.</title>
        <authorList>
            <person name="Brown C.T."/>
            <person name="Hug L.A."/>
            <person name="Thomas B.C."/>
            <person name="Sharon I."/>
            <person name="Castelle C.J."/>
            <person name="Singh A."/>
            <person name="Wilkins M.J."/>
            <person name="Williams K.H."/>
            <person name="Banfield J.F."/>
        </authorList>
    </citation>
    <scope>NUCLEOTIDE SEQUENCE [LARGE SCALE GENOMIC DNA]</scope>
</reference>
<comment type="caution">
    <text evidence="2">The sequence shown here is derived from an EMBL/GenBank/DDBJ whole genome shotgun (WGS) entry which is preliminary data.</text>
</comment>
<accession>A0A0G0IHN8</accession>
<organism evidence="2 3">
    <name type="scientific">Candidatus Shapirobacteria bacterium GW2011_GWE1_38_10</name>
    <dbReference type="NCBI Taxonomy" id="1618488"/>
    <lineage>
        <taxon>Bacteria</taxon>
        <taxon>Candidatus Shapironibacteriota</taxon>
    </lineage>
</organism>
<proteinExistence type="predicted"/>
<feature type="compositionally biased region" description="Basic and acidic residues" evidence="1">
    <location>
        <begin position="251"/>
        <end position="261"/>
    </location>
</feature>
<evidence type="ECO:0000313" key="3">
    <source>
        <dbReference type="Proteomes" id="UP000034231"/>
    </source>
</evidence>